<comment type="caution">
    <text evidence="2">The sequence shown here is derived from an EMBL/GenBank/DDBJ whole genome shotgun (WGS) entry which is preliminary data.</text>
</comment>
<dbReference type="Proteomes" id="UP000287651">
    <property type="component" value="Unassembled WGS sequence"/>
</dbReference>
<evidence type="ECO:0000313" key="2">
    <source>
        <dbReference type="EMBL" id="RRT31602.1"/>
    </source>
</evidence>
<organism evidence="2 3">
    <name type="scientific">Ensete ventricosum</name>
    <name type="common">Abyssinian banana</name>
    <name type="synonym">Musa ensete</name>
    <dbReference type="NCBI Taxonomy" id="4639"/>
    <lineage>
        <taxon>Eukaryota</taxon>
        <taxon>Viridiplantae</taxon>
        <taxon>Streptophyta</taxon>
        <taxon>Embryophyta</taxon>
        <taxon>Tracheophyta</taxon>
        <taxon>Spermatophyta</taxon>
        <taxon>Magnoliopsida</taxon>
        <taxon>Liliopsida</taxon>
        <taxon>Zingiberales</taxon>
        <taxon>Musaceae</taxon>
        <taxon>Ensete</taxon>
    </lineage>
</organism>
<reference evidence="2 3" key="1">
    <citation type="journal article" date="2014" name="Agronomy (Basel)">
        <title>A Draft Genome Sequence for Ensete ventricosum, the Drought-Tolerant Tree Against Hunger.</title>
        <authorList>
            <person name="Harrison J."/>
            <person name="Moore K.A."/>
            <person name="Paszkiewicz K."/>
            <person name="Jones T."/>
            <person name="Grant M."/>
            <person name="Ambacheew D."/>
            <person name="Muzemil S."/>
            <person name="Studholme D.J."/>
        </authorList>
    </citation>
    <scope>NUCLEOTIDE SEQUENCE [LARGE SCALE GENOMIC DNA]</scope>
</reference>
<feature type="region of interest" description="Disordered" evidence="1">
    <location>
        <begin position="87"/>
        <end position="117"/>
    </location>
</feature>
<evidence type="ECO:0000256" key="1">
    <source>
        <dbReference type="SAM" id="MobiDB-lite"/>
    </source>
</evidence>
<sequence>MGIVVCLSIDQGELLKEHRGVEVGGRKERGSDDEFRGAQLPKSQVSIRIEMDSKECHGVIEANLSITKKGTVVASARRCLPHLPQPPISYFTSPPPSTNRKEASSPINRCNPRPLPQPHSKPLAVQLYLLTSAIAVPLPTAASLLLPTVVAHPDQAMSLRHLLASNRSNALCNSGCTTRLSFGGSAAPFSTFPVNTLLCFHQSPVAISRRSTMINNDLSLHNVVACSNLSPAAHRYHCSPIFHDNLPATTFSPPSPSFPIAQPHRRCSYQPPEALCLPCHLVVVARSP</sequence>
<proteinExistence type="predicted"/>
<accession>A0A426WY22</accession>
<evidence type="ECO:0000313" key="3">
    <source>
        <dbReference type="Proteomes" id="UP000287651"/>
    </source>
</evidence>
<gene>
    <name evidence="2" type="ORF">B296_00055031</name>
</gene>
<feature type="compositionally biased region" description="Pro residues" evidence="1">
    <location>
        <begin position="87"/>
        <end position="97"/>
    </location>
</feature>
<dbReference type="EMBL" id="AMZH03037746">
    <property type="protein sequence ID" value="RRT31602.1"/>
    <property type="molecule type" value="Genomic_DNA"/>
</dbReference>
<protein>
    <submittedName>
        <fullName evidence="2">Uncharacterized protein</fullName>
    </submittedName>
</protein>
<dbReference type="AlphaFoldDB" id="A0A426WY22"/>
<name>A0A426WY22_ENSVE</name>